<proteinExistence type="predicted"/>
<organism evidence="6 7">
    <name type="scientific">Blautia producta</name>
    <dbReference type="NCBI Taxonomy" id="33035"/>
    <lineage>
        <taxon>Bacteria</taxon>
        <taxon>Bacillati</taxon>
        <taxon>Bacillota</taxon>
        <taxon>Clostridia</taxon>
        <taxon>Lachnospirales</taxon>
        <taxon>Lachnospiraceae</taxon>
        <taxon>Blautia</taxon>
    </lineage>
</organism>
<keyword evidence="3" id="KW-0804">Transcription</keyword>
<dbReference type="Pfam" id="PF01047">
    <property type="entry name" value="MarR"/>
    <property type="match status" value="1"/>
</dbReference>
<dbReference type="SMART" id="SM00347">
    <property type="entry name" value="HTH_MARR"/>
    <property type="match status" value="1"/>
</dbReference>
<dbReference type="Proteomes" id="UP001325248">
    <property type="component" value="Chromosome"/>
</dbReference>
<dbReference type="InterPro" id="IPR023187">
    <property type="entry name" value="Tscrpt_reg_MarR-type_CS"/>
</dbReference>
<dbReference type="EMBL" id="CP136422">
    <property type="protein sequence ID" value="WPX74753.1"/>
    <property type="molecule type" value="Genomic_DNA"/>
</dbReference>
<evidence type="ECO:0000256" key="1">
    <source>
        <dbReference type="ARBA" id="ARBA00023015"/>
    </source>
</evidence>
<sequence>MSEINNKKELFKKLERLQWLLHRHHQQLHSARGPFADPTRGQGRVLAILKLQPEISTKDLSYLLDIRQQSLSELLNKLEKTGYITRTPKESDRRVMIVKLTEKGRDAQQERPEPPDFFDCLSEEEQAVFSDYLSRIIANLETLLDTDDREDMEQWMEQARSRMGEDSFEHLMAMRSRTFSRSGNDRTRQEGDERPLRRRRPGRADDSRR</sequence>
<feature type="domain" description="HTH marR-type" evidence="5">
    <location>
        <begin position="7"/>
        <end position="138"/>
    </location>
</feature>
<dbReference type="SUPFAM" id="SSF46785">
    <property type="entry name" value="Winged helix' DNA-binding domain"/>
    <property type="match status" value="1"/>
</dbReference>
<dbReference type="InterPro" id="IPR036388">
    <property type="entry name" value="WH-like_DNA-bd_sf"/>
</dbReference>
<protein>
    <recommendedName>
        <fullName evidence="5">HTH marR-type domain-containing protein</fullName>
    </recommendedName>
</protein>
<evidence type="ECO:0000256" key="4">
    <source>
        <dbReference type="SAM" id="MobiDB-lite"/>
    </source>
</evidence>
<evidence type="ECO:0000313" key="7">
    <source>
        <dbReference type="Proteomes" id="UP001325248"/>
    </source>
</evidence>
<evidence type="ECO:0000259" key="5">
    <source>
        <dbReference type="PROSITE" id="PS50995"/>
    </source>
</evidence>
<dbReference type="PROSITE" id="PS01117">
    <property type="entry name" value="HTH_MARR_1"/>
    <property type="match status" value="1"/>
</dbReference>
<evidence type="ECO:0000313" key="6">
    <source>
        <dbReference type="EMBL" id="WPX74753.1"/>
    </source>
</evidence>
<dbReference type="PANTHER" id="PTHR42756">
    <property type="entry name" value="TRANSCRIPTIONAL REGULATOR, MARR"/>
    <property type="match status" value="1"/>
</dbReference>
<dbReference type="InterPro" id="IPR036390">
    <property type="entry name" value="WH_DNA-bd_sf"/>
</dbReference>
<feature type="compositionally biased region" description="Basic and acidic residues" evidence="4">
    <location>
        <begin position="183"/>
        <end position="195"/>
    </location>
</feature>
<dbReference type="PROSITE" id="PS50995">
    <property type="entry name" value="HTH_MARR_2"/>
    <property type="match status" value="1"/>
</dbReference>
<gene>
    <name evidence="6" type="ORF">BLCOC_31100</name>
</gene>
<evidence type="ECO:0000256" key="3">
    <source>
        <dbReference type="ARBA" id="ARBA00023163"/>
    </source>
</evidence>
<dbReference type="PANTHER" id="PTHR42756:SF1">
    <property type="entry name" value="TRANSCRIPTIONAL REPRESSOR OF EMRAB OPERON"/>
    <property type="match status" value="1"/>
</dbReference>
<dbReference type="InterPro" id="IPR000835">
    <property type="entry name" value="HTH_MarR-typ"/>
</dbReference>
<keyword evidence="1" id="KW-0805">Transcription regulation</keyword>
<evidence type="ECO:0000256" key="2">
    <source>
        <dbReference type="ARBA" id="ARBA00023125"/>
    </source>
</evidence>
<keyword evidence="7" id="KW-1185">Reference proteome</keyword>
<name>A0ABZ0UCW7_9FIRM</name>
<dbReference type="Gene3D" id="1.10.10.10">
    <property type="entry name" value="Winged helix-like DNA-binding domain superfamily/Winged helix DNA-binding domain"/>
    <property type="match status" value="1"/>
</dbReference>
<feature type="region of interest" description="Disordered" evidence="4">
    <location>
        <begin position="174"/>
        <end position="209"/>
    </location>
</feature>
<dbReference type="PRINTS" id="PR00598">
    <property type="entry name" value="HTHMARR"/>
</dbReference>
<keyword evidence="2" id="KW-0238">DNA-binding</keyword>
<accession>A0ABZ0UCW7</accession>
<reference evidence="6" key="1">
    <citation type="submission" date="2023-10" db="EMBL/GenBank/DDBJ databases">
        <title>Genome sequence of Blautia coccoides DSM 935.</title>
        <authorList>
            <person name="Boeer T."/>
            <person name="Bengelsdorf F.R."/>
            <person name="Daniel R."/>
            <person name="Poehlein A."/>
        </authorList>
    </citation>
    <scope>NUCLEOTIDE SEQUENCE [LARGE SCALE GENOMIC DNA]</scope>
    <source>
        <strain evidence="6">DSM 935</strain>
    </source>
</reference>